<organism evidence="7 8">
    <name type="scientific">Pseudonocardia eucalypti</name>
    <dbReference type="NCBI Taxonomy" id="648755"/>
    <lineage>
        <taxon>Bacteria</taxon>
        <taxon>Bacillati</taxon>
        <taxon>Actinomycetota</taxon>
        <taxon>Actinomycetes</taxon>
        <taxon>Pseudonocardiales</taxon>
        <taxon>Pseudonocardiaceae</taxon>
        <taxon>Pseudonocardia</taxon>
    </lineage>
</organism>
<dbReference type="InterPro" id="IPR015422">
    <property type="entry name" value="PyrdxlP-dep_Trfase_small"/>
</dbReference>
<proteinExistence type="inferred from homology"/>
<reference evidence="8" key="1">
    <citation type="journal article" date="2019" name="Int. J. Syst. Evol. Microbiol.">
        <title>The Global Catalogue of Microorganisms (GCM) 10K type strain sequencing project: providing services to taxonomists for standard genome sequencing and annotation.</title>
        <authorList>
            <consortium name="The Broad Institute Genomics Platform"/>
            <consortium name="The Broad Institute Genome Sequencing Center for Infectious Disease"/>
            <person name="Wu L."/>
            <person name="Ma J."/>
        </authorList>
    </citation>
    <scope>NUCLEOTIDE SEQUENCE [LARGE SCALE GENOMIC DNA]</scope>
    <source>
        <strain evidence="8">JCM 18303</strain>
    </source>
</reference>
<dbReference type="Gene3D" id="3.90.1150.170">
    <property type="match status" value="1"/>
</dbReference>
<keyword evidence="5 6" id="KW-0456">Lyase</keyword>
<dbReference type="Gene3D" id="3.40.640.10">
    <property type="entry name" value="Type I PLP-dependent aspartate aminotransferase-like (Major domain)"/>
    <property type="match status" value="1"/>
</dbReference>
<keyword evidence="3" id="KW-0210">Decarboxylase</keyword>
<dbReference type="InterPro" id="IPR010977">
    <property type="entry name" value="Aromatic_deC"/>
</dbReference>
<protein>
    <submittedName>
        <fullName evidence="7">Pyridoxal-dependent decarboxylase</fullName>
    </submittedName>
</protein>
<evidence type="ECO:0000256" key="3">
    <source>
        <dbReference type="ARBA" id="ARBA00022793"/>
    </source>
</evidence>
<comment type="cofactor">
    <cofactor evidence="1 6">
        <name>pyridoxal 5'-phosphate</name>
        <dbReference type="ChEBI" id="CHEBI:597326"/>
    </cofactor>
</comment>
<dbReference type="Gene3D" id="3.90.1150.10">
    <property type="entry name" value="Aspartate Aminotransferase, domain 1"/>
    <property type="match status" value="1"/>
</dbReference>
<comment type="similarity">
    <text evidence="2 6">Belongs to the group II decarboxylase family.</text>
</comment>
<dbReference type="InterPro" id="IPR015421">
    <property type="entry name" value="PyrdxlP-dep_Trfase_major"/>
</dbReference>
<gene>
    <name evidence="7" type="ORF">GCM10023321_11580</name>
</gene>
<dbReference type="EMBL" id="BAABJP010000004">
    <property type="protein sequence ID" value="GAA5148774.1"/>
    <property type="molecule type" value="Genomic_DNA"/>
</dbReference>
<evidence type="ECO:0000256" key="6">
    <source>
        <dbReference type="RuleBase" id="RU000382"/>
    </source>
</evidence>
<comment type="caution">
    <text evidence="7">The sequence shown here is derived from an EMBL/GenBank/DDBJ whole genome shotgun (WGS) entry which is preliminary data.</text>
</comment>
<evidence type="ECO:0000256" key="4">
    <source>
        <dbReference type="ARBA" id="ARBA00022898"/>
    </source>
</evidence>
<dbReference type="Pfam" id="PF00282">
    <property type="entry name" value="Pyridoxal_deC"/>
    <property type="match status" value="1"/>
</dbReference>
<evidence type="ECO:0000256" key="5">
    <source>
        <dbReference type="ARBA" id="ARBA00023239"/>
    </source>
</evidence>
<dbReference type="Proteomes" id="UP001428817">
    <property type="component" value="Unassembled WGS sequence"/>
</dbReference>
<evidence type="ECO:0000256" key="2">
    <source>
        <dbReference type="ARBA" id="ARBA00009533"/>
    </source>
</evidence>
<dbReference type="InterPro" id="IPR002129">
    <property type="entry name" value="PyrdxlP-dep_de-COase"/>
</dbReference>
<accession>A0ABP9PLU6</accession>
<name>A0ABP9PLU6_9PSEU</name>
<dbReference type="SUPFAM" id="SSF53383">
    <property type="entry name" value="PLP-dependent transferases"/>
    <property type="match status" value="1"/>
</dbReference>
<evidence type="ECO:0000313" key="8">
    <source>
        <dbReference type="Proteomes" id="UP001428817"/>
    </source>
</evidence>
<evidence type="ECO:0000256" key="1">
    <source>
        <dbReference type="ARBA" id="ARBA00001933"/>
    </source>
</evidence>
<sequence length="491" mass="52849">MLAQSRLTLEGQWLMRDGESARRMLHGVVDQLVDAWRIRPEHGVTPVDADATEIRGWLDRYPLDQAHDIEDVVPDLLAALDRWTVHTDHPGYFGLFNPTPTWAGVAGELIAAAVNPQLAAWSHAPFAVEAEQRCVDLLAARLGLPGTAGGHLTSGGAEANLTAVLTALTQAFPSYATHGLRAVDAAPVFYASTESHLAWLKIAHATGLGREACRLVPADDRGRLDPAVLEAAVAEDRRSGRAPFLVVATAGTTGAGVIDPLPRITDVARAAGLRVHVDAAWAGAACLSDRLRPVLDGIERADTVTVDAHKWLSVPMGAGMFLTRDRAELGSTFSVSTSYMPARVDDTADPYTTTNQWSRRFAGLKLWLSLLAHGVAGYGAQIERDTELGRLLHAEVTRAGFRVINDTPLPVACATHPDAPDDAEESWRWHCDVAARINASGAAWVSPVRFCGRPALRACVISWRTGPSDITRLGRAMAEAIQLTSPDRLSR</sequence>
<dbReference type="PANTHER" id="PTHR11999">
    <property type="entry name" value="GROUP II PYRIDOXAL-5-PHOSPHATE DECARBOXYLASE"/>
    <property type="match status" value="1"/>
</dbReference>
<dbReference type="PANTHER" id="PTHR11999:SF70">
    <property type="entry name" value="MIP05841P"/>
    <property type="match status" value="1"/>
</dbReference>
<keyword evidence="4 6" id="KW-0663">Pyridoxal phosphate</keyword>
<evidence type="ECO:0000313" key="7">
    <source>
        <dbReference type="EMBL" id="GAA5148774.1"/>
    </source>
</evidence>
<keyword evidence="8" id="KW-1185">Reference proteome</keyword>
<dbReference type="InterPro" id="IPR015424">
    <property type="entry name" value="PyrdxlP-dep_Trfase"/>
</dbReference>